<keyword evidence="2" id="KW-1185">Reference proteome</keyword>
<evidence type="ECO:0008006" key="3">
    <source>
        <dbReference type="Google" id="ProtNLM"/>
    </source>
</evidence>
<evidence type="ECO:0000313" key="2">
    <source>
        <dbReference type="Proteomes" id="UP001516400"/>
    </source>
</evidence>
<dbReference type="EMBL" id="JABFTP020000186">
    <property type="protein sequence ID" value="KAL3290381.1"/>
    <property type="molecule type" value="Genomic_DNA"/>
</dbReference>
<sequence length="94" mass="10970">MNLKECCYMIVDAWDLIERKTLNIAWNRALNRENDNSITNTDDSILEDMNEVMSKLQICQDCDDDDMKEWVACDSDDQGFQLTSDDEIVENILQ</sequence>
<gene>
    <name evidence="1" type="ORF">HHI36_023723</name>
</gene>
<proteinExistence type="predicted"/>
<comment type="caution">
    <text evidence="1">The sequence shown here is derived from an EMBL/GenBank/DDBJ whole genome shotgun (WGS) entry which is preliminary data.</text>
</comment>
<accession>A0ABD2PIM8</accession>
<evidence type="ECO:0000313" key="1">
    <source>
        <dbReference type="EMBL" id="KAL3290381.1"/>
    </source>
</evidence>
<dbReference type="Proteomes" id="UP001516400">
    <property type="component" value="Unassembled WGS sequence"/>
</dbReference>
<reference evidence="1 2" key="1">
    <citation type="journal article" date="2021" name="BMC Biol.">
        <title>Horizontally acquired antibacterial genes associated with adaptive radiation of ladybird beetles.</title>
        <authorList>
            <person name="Li H.S."/>
            <person name="Tang X.F."/>
            <person name="Huang Y.H."/>
            <person name="Xu Z.Y."/>
            <person name="Chen M.L."/>
            <person name="Du X.Y."/>
            <person name="Qiu B.Y."/>
            <person name="Chen P.T."/>
            <person name="Zhang W."/>
            <person name="Slipinski A."/>
            <person name="Escalona H.E."/>
            <person name="Waterhouse R.M."/>
            <person name="Zwick A."/>
            <person name="Pang H."/>
        </authorList>
    </citation>
    <scope>NUCLEOTIDE SEQUENCE [LARGE SCALE GENOMIC DNA]</scope>
    <source>
        <strain evidence="1">SYSU2018</strain>
    </source>
</reference>
<organism evidence="1 2">
    <name type="scientific">Cryptolaemus montrouzieri</name>
    <dbReference type="NCBI Taxonomy" id="559131"/>
    <lineage>
        <taxon>Eukaryota</taxon>
        <taxon>Metazoa</taxon>
        <taxon>Ecdysozoa</taxon>
        <taxon>Arthropoda</taxon>
        <taxon>Hexapoda</taxon>
        <taxon>Insecta</taxon>
        <taxon>Pterygota</taxon>
        <taxon>Neoptera</taxon>
        <taxon>Endopterygota</taxon>
        <taxon>Coleoptera</taxon>
        <taxon>Polyphaga</taxon>
        <taxon>Cucujiformia</taxon>
        <taxon>Coccinelloidea</taxon>
        <taxon>Coccinellidae</taxon>
        <taxon>Scymninae</taxon>
        <taxon>Scymnini</taxon>
        <taxon>Cryptolaemus</taxon>
    </lineage>
</organism>
<protein>
    <recommendedName>
        <fullName evidence="3">DDE-1 domain-containing protein</fullName>
    </recommendedName>
</protein>
<name>A0ABD2PIM8_9CUCU</name>
<dbReference type="AlphaFoldDB" id="A0ABD2PIM8"/>